<feature type="domain" description="Lipoyl-binding" evidence="1">
    <location>
        <begin position="5"/>
        <end position="71"/>
    </location>
</feature>
<keyword evidence="3" id="KW-1185">Reference proteome</keyword>
<dbReference type="AlphaFoldDB" id="A0A1W5ZZW3"/>
<dbReference type="RefSeq" id="WP_085031246.1">
    <property type="nucleotide sequence ID" value="NZ_CP020772.1"/>
</dbReference>
<proteinExistence type="predicted"/>
<dbReference type="InterPro" id="IPR000089">
    <property type="entry name" value="Biotin_lipoyl"/>
</dbReference>
<dbReference type="Proteomes" id="UP000192527">
    <property type="component" value="Chromosome"/>
</dbReference>
<dbReference type="SUPFAM" id="SSF51230">
    <property type="entry name" value="Single hybrid motif"/>
    <property type="match status" value="1"/>
</dbReference>
<dbReference type="EMBL" id="CP020772">
    <property type="protein sequence ID" value="ARI78787.1"/>
    <property type="molecule type" value="Genomic_DNA"/>
</dbReference>
<dbReference type="KEGG" id="hmn:HM131_18945"/>
<protein>
    <recommendedName>
        <fullName evidence="1">Lipoyl-binding domain-containing protein</fullName>
    </recommendedName>
</protein>
<sequence>MLAEQVISPCHGEVKEVFVHNGDYIYEWETLFVIKGEETEAEVSIGISGNVKKLYIKKGDRVAPKMVLATLEDDMVISGSD</sequence>
<evidence type="ECO:0000313" key="2">
    <source>
        <dbReference type="EMBL" id="ARI78787.1"/>
    </source>
</evidence>
<dbReference type="STRING" id="402384.HM131_18945"/>
<organism evidence="2 3">
    <name type="scientific">Halobacillus mangrovi</name>
    <dbReference type="NCBI Taxonomy" id="402384"/>
    <lineage>
        <taxon>Bacteria</taxon>
        <taxon>Bacillati</taxon>
        <taxon>Bacillota</taxon>
        <taxon>Bacilli</taxon>
        <taxon>Bacillales</taxon>
        <taxon>Bacillaceae</taxon>
        <taxon>Halobacillus</taxon>
    </lineage>
</organism>
<name>A0A1W5ZZW3_9BACI</name>
<accession>A0A1W5ZZW3</accession>
<evidence type="ECO:0000313" key="3">
    <source>
        <dbReference type="Proteomes" id="UP000192527"/>
    </source>
</evidence>
<dbReference type="Pfam" id="PF00364">
    <property type="entry name" value="Biotin_lipoyl"/>
    <property type="match status" value="1"/>
</dbReference>
<gene>
    <name evidence="2" type="ORF">HM131_18945</name>
</gene>
<dbReference type="Gene3D" id="2.40.50.100">
    <property type="match status" value="1"/>
</dbReference>
<reference evidence="2 3" key="1">
    <citation type="submission" date="2017-04" db="EMBL/GenBank/DDBJ databases">
        <title>The whole genome sequencing and assembly of Halobacillus mangrovi strain.</title>
        <authorList>
            <person name="Lee S.-J."/>
            <person name="Park M.-K."/>
            <person name="Kim J.-Y."/>
            <person name="Lee Y.-J."/>
            <person name="Yi H."/>
            <person name="Bahn Y.-S."/>
            <person name="Kim J.F."/>
            <person name="Lee D.-W."/>
        </authorList>
    </citation>
    <scope>NUCLEOTIDE SEQUENCE [LARGE SCALE GENOMIC DNA]</scope>
    <source>
        <strain evidence="2 3">KTB 131</strain>
    </source>
</reference>
<dbReference type="OrthoDB" id="2639611at2"/>
<dbReference type="InterPro" id="IPR011053">
    <property type="entry name" value="Single_hybrid_motif"/>
</dbReference>
<evidence type="ECO:0000259" key="1">
    <source>
        <dbReference type="Pfam" id="PF00364"/>
    </source>
</evidence>